<organism evidence="1 2">
    <name type="scientific">Pararge aegeria aegeria</name>
    <dbReference type="NCBI Taxonomy" id="348720"/>
    <lineage>
        <taxon>Eukaryota</taxon>
        <taxon>Metazoa</taxon>
        <taxon>Ecdysozoa</taxon>
        <taxon>Arthropoda</taxon>
        <taxon>Hexapoda</taxon>
        <taxon>Insecta</taxon>
        <taxon>Pterygota</taxon>
        <taxon>Neoptera</taxon>
        <taxon>Endopterygota</taxon>
        <taxon>Lepidoptera</taxon>
        <taxon>Glossata</taxon>
        <taxon>Ditrysia</taxon>
        <taxon>Papilionoidea</taxon>
        <taxon>Nymphalidae</taxon>
        <taxon>Satyrinae</taxon>
        <taxon>Satyrini</taxon>
        <taxon>Parargina</taxon>
        <taxon>Pararge</taxon>
    </lineage>
</organism>
<dbReference type="Proteomes" id="UP000838756">
    <property type="component" value="Unassembled WGS sequence"/>
</dbReference>
<evidence type="ECO:0000313" key="2">
    <source>
        <dbReference type="Proteomes" id="UP000838756"/>
    </source>
</evidence>
<gene>
    <name evidence="1" type="primary">jg8816</name>
    <name evidence="1" type="ORF">PAEG_LOCUS25510</name>
</gene>
<dbReference type="AlphaFoldDB" id="A0A8S4SDZ6"/>
<keyword evidence="2" id="KW-1185">Reference proteome</keyword>
<protein>
    <submittedName>
        <fullName evidence="1">Jg8816 protein</fullName>
    </submittedName>
</protein>
<accession>A0A8S4SDZ6</accession>
<name>A0A8S4SDZ6_9NEOP</name>
<proteinExistence type="predicted"/>
<dbReference type="OrthoDB" id="6938952at2759"/>
<evidence type="ECO:0000313" key="1">
    <source>
        <dbReference type="EMBL" id="CAH2266910.1"/>
    </source>
</evidence>
<reference evidence="1" key="1">
    <citation type="submission" date="2022-03" db="EMBL/GenBank/DDBJ databases">
        <authorList>
            <person name="Lindestad O."/>
        </authorList>
    </citation>
    <scope>NUCLEOTIDE SEQUENCE</scope>
</reference>
<comment type="caution">
    <text evidence="1">The sequence shown here is derived from an EMBL/GenBank/DDBJ whole genome shotgun (WGS) entry which is preliminary data.</text>
</comment>
<dbReference type="EMBL" id="CAKXAJ010026328">
    <property type="protein sequence ID" value="CAH2266910.1"/>
    <property type="molecule type" value="Genomic_DNA"/>
</dbReference>
<sequence>MDVGVPRCWDDDLAFVSAALVDPKRAGQTTSSALMGAAGHKRHETMEFETRYKTSMPSSGRLSVDMMMLKLQELLL</sequence>